<feature type="non-terminal residue" evidence="1">
    <location>
        <position position="1"/>
    </location>
</feature>
<organism evidence="1 2">
    <name type="scientific">Striga asiatica</name>
    <name type="common">Asiatic witchweed</name>
    <name type="synonym">Buchnera asiatica</name>
    <dbReference type="NCBI Taxonomy" id="4170"/>
    <lineage>
        <taxon>Eukaryota</taxon>
        <taxon>Viridiplantae</taxon>
        <taxon>Streptophyta</taxon>
        <taxon>Embryophyta</taxon>
        <taxon>Tracheophyta</taxon>
        <taxon>Spermatophyta</taxon>
        <taxon>Magnoliopsida</taxon>
        <taxon>eudicotyledons</taxon>
        <taxon>Gunneridae</taxon>
        <taxon>Pentapetalae</taxon>
        <taxon>asterids</taxon>
        <taxon>lamiids</taxon>
        <taxon>Lamiales</taxon>
        <taxon>Orobanchaceae</taxon>
        <taxon>Buchnereae</taxon>
        <taxon>Striga</taxon>
    </lineage>
</organism>
<keyword evidence="2" id="KW-1185">Reference proteome</keyword>
<comment type="caution">
    <text evidence="1">The sequence shown here is derived from an EMBL/GenBank/DDBJ whole genome shotgun (WGS) entry which is preliminary data.</text>
</comment>
<sequence length="215" mass="24160">RPAAPRRVSRRRSSSSQRTIAELTHHRRFPTNSCTISVVALIEHNNPENDKNQFVNIQNAVVQPRRLAGQAPLLRRRLVASMVSRLFSVGVLSRRVISVHVMSSPSAIPRRIVLPSSTAYTSTSLRKLPRRLAADLPCVASTPSTAVTTRLHLPFIETVNRQSDNYVKRSTSTPVFHTFISTVAERTGVVVSIDYRLASETPLRDLLFKYRHWGT</sequence>
<evidence type="ECO:0000313" key="1">
    <source>
        <dbReference type="EMBL" id="GER35605.1"/>
    </source>
</evidence>
<accession>A0A5A7PRM1</accession>
<name>A0A5A7PRM1_STRAF</name>
<keyword evidence="1" id="KW-0378">Hydrolase</keyword>
<dbReference type="EMBL" id="BKCP01004984">
    <property type="protein sequence ID" value="GER35605.1"/>
    <property type="molecule type" value="Genomic_DNA"/>
</dbReference>
<proteinExistence type="predicted"/>
<protein>
    <submittedName>
        <fullName evidence="1">Alpha/beta-Hydrolases superfamily protein</fullName>
    </submittedName>
</protein>
<dbReference type="OrthoDB" id="408631at2759"/>
<reference evidence="2" key="1">
    <citation type="journal article" date="2019" name="Curr. Biol.">
        <title>Genome Sequence of Striga asiatica Provides Insight into the Evolution of Plant Parasitism.</title>
        <authorList>
            <person name="Yoshida S."/>
            <person name="Kim S."/>
            <person name="Wafula E.K."/>
            <person name="Tanskanen J."/>
            <person name="Kim Y.M."/>
            <person name="Honaas L."/>
            <person name="Yang Z."/>
            <person name="Spallek T."/>
            <person name="Conn C.E."/>
            <person name="Ichihashi Y."/>
            <person name="Cheong K."/>
            <person name="Cui S."/>
            <person name="Der J.P."/>
            <person name="Gundlach H."/>
            <person name="Jiao Y."/>
            <person name="Hori C."/>
            <person name="Ishida J.K."/>
            <person name="Kasahara H."/>
            <person name="Kiba T."/>
            <person name="Kim M.S."/>
            <person name="Koo N."/>
            <person name="Laohavisit A."/>
            <person name="Lee Y.H."/>
            <person name="Lumba S."/>
            <person name="McCourt P."/>
            <person name="Mortimer J.C."/>
            <person name="Mutuku J.M."/>
            <person name="Nomura T."/>
            <person name="Sasaki-Sekimoto Y."/>
            <person name="Seto Y."/>
            <person name="Wang Y."/>
            <person name="Wakatake T."/>
            <person name="Sakakibara H."/>
            <person name="Demura T."/>
            <person name="Yamaguchi S."/>
            <person name="Yoneyama K."/>
            <person name="Manabe R.I."/>
            <person name="Nelson D.C."/>
            <person name="Schulman A.H."/>
            <person name="Timko M.P."/>
            <person name="dePamphilis C.W."/>
            <person name="Choi D."/>
            <person name="Shirasu K."/>
        </authorList>
    </citation>
    <scope>NUCLEOTIDE SEQUENCE [LARGE SCALE GENOMIC DNA]</scope>
    <source>
        <strain evidence="2">cv. UVA1</strain>
    </source>
</reference>
<dbReference type="AlphaFoldDB" id="A0A5A7PRM1"/>
<gene>
    <name evidence="1" type="ORF">STAS_11897</name>
</gene>
<dbReference type="GO" id="GO:0016787">
    <property type="term" value="F:hydrolase activity"/>
    <property type="evidence" value="ECO:0007669"/>
    <property type="project" value="UniProtKB-KW"/>
</dbReference>
<evidence type="ECO:0000313" key="2">
    <source>
        <dbReference type="Proteomes" id="UP000325081"/>
    </source>
</evidence>
<dbReference type="Proteomes" id="UP000325081">
    <property type="component" value="Unassembled WGS sequence"/>
</dbReference>